<dbReference type="InterPro" id="IPR001207">
    <property type="entry name" value="Transposase_mutator"/>
</dbReference>
<dbReference type="Pfam" id="PF00872">
    <property type="entry name" value="Transposase_mut"/>
    <property type="match status" value="1"/>
</dbReference>
<gene>
    <name evidence="7" type="ORF">VF724_16840</name>
</gene>
<accession>A0ABU5ZLA8</accession>
<protein>
    <recommendedName>
        <fullName evidence="6">Mutator family transposase</fullName>
    </recommendedName>
</protein>
<organism evidence="7 8">
    <name type="scientific">Ferviditalea candida</name>
    <dbReference type="NCBI Taxonomy" id="3108399"/>
    <lineage>
        <taxon>Bacteria</taxon>
        <taxon>Bacillati</taxon>
        <taxon>Bacillota</taxon>
        <taxon>Bacilli</taxon>
        <taxon>Bacillales</taxon>
        <taxon>Paenibacillaceae</taxon>
        <taxon>Ferviditalea</taxon>
    </lineage>
</organism>
<dbReference type="PANTHER" id="PTHR33217:SF8">
    <property type="entry name" value="MUTATOR FAMILY TRANSPOSASE"/>
    <property type="match status" value="1"/>
</dbReference>
<keyword evidence="8" id="KW-1185">Reference proteome</keyword>
<comment type="function">
    <text evidence="1 6">Required for the transposition of the insertion element.</text>
</comment>
<sequence length="409" mass="47284">MKEKKPRLIPREQLRQFIKENNLTSVADIQNTLKDLFAETLQEMLEAEMDHHLGYEKHDVKNKETSNSRNGHSQKTVTSEFGDVEIGVPRDRQGEFEPAIVKKHQKKMPAIEDQIIALYAKGVSTRDIQDQLQQLYGIEVSPTLISNVTAKIMPLIKEWQNRPLQSVYAMVYLDAIHFKVKQDGAIVNKAAYMVVGIDLEGHKDVLGIWIGENESSKFWLLVLNELRNRGVQDILIISVDNLKGFSEAITACYPKTEIQKCIIHQIRNSVKYVSYKDLKKITAALKPIYTAASEKAALQELDQFEADWGGKYPLIIRSWRNNWDELATFFKYSPEIRKLIYTTNIIESYHRQLRKVTKGKAIFPTDEALLKMLYLATMDVLRKWTGRIQNWAQILLQLTVHFPDRVEIR</sequence>
<proteinExistence type="inferred from homology"/>
<dbReference type="RefSeq" id="WP_371755431.1">
    <property type="nucleotide sequence ID" value="NZ_JAYJLD010000032.1"/>
</dbReference>
<dbReference type="EMBL" id="JAYJLD010000032">
    <property type="protein sequence ID" value="MEB3103303.1"/>
    <property type="molecule type" value="Genomic_DNA"/>
</dbReference>
<keyword evidence="3 6" id="KW-0815">Transposition</keyword>
<dbReference type="PANTHER" id="PTHR33217">
    <property type="entry name" value="TRANSPOSASE FOR INSERTION SEQUENCE ELEMENT IS1081"/>
    <property type="match status" value="1"/>
</dbReference>
<evidence type="ECO:0000256" key="1">
    <source>
        <dbReference type="ARBA" id="ARBA00002190"/>
    </source>
</evidence>
<reference evidence="7" key="1">
    <citation type="submission" date="2023-12" db="EMBL/GenBank/DDBJ databases">
        <title>Fervidustalea candida gen. nov., sp. nov., a novel member of the family Paenibacillaceae isolated from a geothermal area.</title>
        <authorList>
            <person name="Li W.-J."/>
            <person name="Jiao J.-Y."/>
            <person name="Chen Y."/>
        </authorList>
    </citation>
    <scope>NUCLEOTIDE SEQUENCE</scope>
    <source>
        <strain evidence="7">SYSU GA230002</strain>
    </source>
</reference>
<evidence type="ECO:0000313" key="7">
    <source>
        <dbReference type="EMBL" id="MEB3103303.1"/>
    </source>
</evidence>
<keyword evidence="6" id="KW-0814">Transposable element</keyword>
<comment type="caution">
    <text evidence="7">The sequence shown here is derived from an EMBL/GenBank/DDBJ whole genome shotgun (WGS) entry which is preliminary data.</text>
</comment>
<evidence type="ECO:0000256" key="3">
    <source>
        <dbReference type="ARBA" id="ARBA00022578"/>
    </source>
</evidence>
<evidence type="ECO:0000256" key="6">
    <source>
        <dbReference type="RuleBase" id="RU365089"/>
    </source>
</evidence>
<dbReference type="NCBIfam" id="NF033543">
    <property type="entry name" value="transpos_IS256"/>
    <property type="match status" value="1"/>
</dbReference>
<comment type="similarity">
    <text evidence="2 6">Belongs to the transposase mutator family.</text>
</comment>
<name>A0ABU5ZLA8_9BACL</name>
<evidence type="ECO:0000256" key="2">
    <source>
        <dbReference type="ARBA" id="ARBA00010961"/>
    </source>
</evidence>
<keyword evidence="4 6" id="KW-0238">DNA-binding</keyword>
<dbReference type="Proteomes" id="UP001310386">
    <property type="component" value="Unassembled WGS sequence"/>
</dbReference>
<keyword evidence="5 6" id="KW-0233">DNA recombination</keyword>
<evidence type="ECO:0000256" key="5">
    <source>
        <dbReference type="ARBA" id="ARBA00023172"/>
    </source>
</evidence>
<evidence type="ECO:0000256" key="4">
    <source>
        <dbReference type="ARBA" id="ARBA00023125"/>
    </source>
</evidence>
<evidence type="ECO:0000313" key="8">
    <source>
        <dbReference type="Proteomes" id="UP001310386"/>
    </source>
</evidence>